<dbReference type="Pfam" id="PF13932">
    <property type="entry name" value="SAM_GIDA_C"/>
    <property type="match status" value="1"/>
</dbReference>
<reference evidence="13 14" key="1">
    <citation type="submission" date="2015-11" db="EMBL/GenBank/DDBJ databases">
        <title>Ensifer anhuiense sp. nov., an effective nitrogen fixation bacterium with Glycine soja.</title>
        <authorList>
            <person name="Yan H."/>
            <person name="Chen W."/>
        </authorList>
    </citation>
    <scope>NUCLEOTIDE SEQUENCE [LARGE SCALE GENOMIC DNA]</scope>
    <source>
        <strain evidence="13 14">LMG 7837</strain>
    </source>
</reference>
<accession>A0A178Y6S5</accession>
<evidence type="ECO:0000256" key="9">
    <source>
        <dbReference type="ARBA" id="ARBA00025948"/>
    </source>
</evidence>
<evidence type="ECO:0000256" key="11">
    <source>
        <dbReference type="HAMAP-Rule" id="MF_00129"/>
    </source>
</evidence>
<dbReference type="Pfam" id="PF01134">
    <property type="entry name" value="GIDA"/>
    <property type="match status" value="1"/>
</dbReference>
<keyword evidence="14" id="KW-1185">Reference proteome</keyword>
<evidence type="ECO:0000313" key="14">
    <source>
        <dbReference type="Proteomes" id="UP000078507"/>
    </source>
</evidence>
<sequence>MSMTNYDVIVIGGGHAGCEAASASARLGARTALVTHKKETIGVMSCNPAIGGLGKGHLVREIDALDGLMGRVADAAGIQFRLLNRRKGPAVRGPRTQADRKLYREAMQREIEAIDNLTVIEGDAFDLLLESETVCGVIMKDGRAIRAGAVVLTTGTFLKGLIHIGDRKIPAGRVGEEPSLGLSETLRRAGLRLGRLKTGTPARLDGRTIDWARVGRQGPDEDPVPFSFMTDAIVNRQIDCGVTRTTEATHKIIADNIHRSAMYSGQIEGVGPRYCPSIEDKIVRFGERDGHQIFLEPEGLDDDTVYPNGISTSLPEEVQDAFIRTIPGLEAVTILQPGYAIEYDHVDPRELELSLAVRKVPGLFLAGQINGTTGYEEAGAQGLVAGLNAALTAMGREPFVFSRTDSYIGVMIDDLTSRGITEPYRMFTSRAEYRLSLRADNADMRLTPGGIALGCLGEARRQRFGAWRASYQAGRQLLQSLAITPSEGKRFGLRLNQDGQRRSAFEILSYPDQSIAALTSLWPELEKIDRKVVEALEIDAAYAVYMERQAADIAGMRREEETVIPVDFDYSLLPGLSNELKQKLAQQKPRSLAQAIKVDGMTPAAVSLILTWLRRQERGTQRVAG</sequence>
<dbReference type="PROSITE" id="PS01280">
    <property type="entry name" value="GIDA_1"/>
    <property type="match status" value="1"/>
</dbReference>
<dbReference type="HAMAP" id="MF_00129">
    <property type="entry name" value="MnmG_GidA"/>
    <property type="match status" value="1"/>
</dbReference>
<dbReference type="GO" id="GO:0005829">
    <property type="term" value="C:cytosol"/>
    <property type="evidence" value="ECO:0007669"/>
    <property type="project" value="TreeGrafter"/>
</dbReference>
<comment type="caution">
    <text evidence="13">The sequence shown here is derived from an EMBL/GenBank/DDBJ whole genome shotgun (WGS) entry which is preliminary data.</text>
</comment>
<gene>
    <name evidence="11" type="primary">mnmG</name>
    <name evidence="11" type="synonym">gidA</name>
    <name evidence="13" type="ORF">ATB98_25345</name>
</gene>
<dbReference type="GO" id="GO:0050660">
    <property type="term" value="F:flavin adenine dinucleotide binding"/>
    <property type="evidence" value="ECO:0007669"/>
    <property type="project" value="UniProtKB-UniRule"/>
</dbReference>
<dbReference type="SUPFAM" id="SSF51905">
    <property type="entry name" value="FAD/NAD(P)-binding domain"/>
    <property type="match status" value="1"/>
</dbReference>
<dbReference type="FunFam" id="1.10.150.570:FF:000001">
    <property type="entry name" value="tRNA uridine 5-carboxymethylaminomethyl modification enzyme MnmG"/>
    <property type="match status" value="1"/>
</dbReference>
<evidence type="ECO:0000256" key="8">
    <source>
        <dbReference type="ARBA" id="ARBA00023027"/>
    </source>
</evidence>
<dbReference type="InterPro" id="IPR036188">
    <property type="entry name" value="FAD/NAD-bd_sf"/>
</dbReference>
<protein>
    <recommendedName>
        <fullName evidence="4 11">tRNA uridine 5-carboxymethylaminomethyl modification enzyme MnmG</fullName>
    </recommendedName>
    <alternativeName>
        <fullName evidence="10 11">Glucose-inhibited division protein A</fullName>
    </alternativeName>
</protein>
<keyword evidence="7 11" id="KW-0274">FAD</keyword>
<evidence type="ECO:0000256" key="4">
    <source>
        <dbReference type="ARBA" id="ARBA00020461"/>
    </source>
</evidence>
<feature type="domain" description="tRNA uridine 5-carboxymethylaminomethyl modification enzyme C-terminal subdomain" evidence="12">
    <location>
        <begin position="540"/>
        <end position="611"/>
    </location>
</feature>
<dbReference type="PANTHER" id="PTHR11806:SF0">
    <property type="entry name" value="PROTEIN MTO1 HOMOLOG, MITOCHONDRIAL"/>
    <property type="match status" value="1"/>
</dbReference>
<dbReference type="Gene3D" id="3.50.50.60">
    <property type="entry name" value="FAD/NAD(P)-binding domain"/>
    <property type="match status" value="2"/>
</dbReference>
<organism evidence="13 14">
    <name type="scientific">Sinorhizobium saheli</name>
    <dbReference type="NCBI Taxonomy" id="36856"/>
    <lineage>
        <taxon>Bacteria</taxon>
        <taxon>Pseudomonadati</taxon>
        <taxon>Pseudomonadota</taxon>
        <taxon>Alphaproteobacteria</taxon>
        <taxon>Hyphomicrobiales</taxon>
        <taxon>Rhizobiaceae</taxon>
        <taxon>Sinorhizobium/Ensifer group</taxon>
        <taxon>Sinorhizobium</taxon>
    </lineage>
</organism>
<comment type="similarity">
    <text evidence="3 11">Belongs to the MnmG family.</text>
</comment>
<evidence type="ECO:0000259" key="12">
    <source>
        <dbReference type="SMART" id="SM01228"/>
    </source>
</evidence>
<dbReference type="NCBIfam" id="TIGR00136">
    <property type="entry name" value="mnmG_gidA"/>
    <property type="match status" value="1"/>
</dbReference>
<dbReference type="InterPro" id="IPR047001">
    <property type="entry name" value="MnmG_C_subdom"/>
</dbReference>
<evidence type="ECO:0000256" key="1">
    <source>
        <dbReference type="ARBA" id="ARBA00001974"/>
    </source>
</evidence>
<dbReference type="Pfam" id="PF21680">
    <property type="entry name" value="GIDA_C_1st"/>
    <property type="match status" value="1"/>
</dbReference>
<evidence type="ECO:0000256" key="3">
    <source>
        <dbReference type="ARBA" id="ARBA00007653"/>
    </source>
</evidence>
<dbReference type="SMART" id="SM01228">
    <property type="entry name" value="GIDA_assoc_3"/>
    <property type="match status" value="1"/>
</dbReference>
<dbReference type="InterPro" id="IPR002218">
    <property type="entry name" value="MnmG-rel"/>
</dbReference>
<evidence type="ECO:0000256" key="5">
    <source>
        <dbReference type="ARBA" id="ARBA00022630"/>
    </source>
</evidence>
<comment type="cofactor">
    <cofactor evidence="1 11">
        <name>FAD</name>
        <dbReference type="ChEBI" id="CHEBI:57692"/>
    </cofactor>
</comment>
<dbReference type="EMBL" id="LNQB01000082">
    <property type="protein sequence ID" value="OAP42872.1"/>
    <property type="molecule type" value="Genomic_DNA"/>
</dbReference>
<comment type="subunit">
    <text evidence="9 11">Homodimer. Heterotetramer of two MnmE and two MnmG subunits.</text>
</comment>
<evidence type="ECO:0000256" key="10">
    <source>
        <dbReference type="ARBA" id="ARBA00031800"/>
    </source>
</evidence>
<dbReference type="Proteomes" id="UP000078507">
    <property type="component" value="Unassembled WGS sequence"/>
</dbReference>
<comment type="subcellular location">
    <subcellularLocation>
        <location evidence="11">Cytoplasm</location>
    </subcellularLocation>
</comment>
<evidence type="ECO:0000256" key="6">
    <source>
        <dbReference type="ARBA" id="ARBA00022694"/>
    </source>
</evidence>
<comment type="caution">
    <text evidence="11">Lacks conserved residue(s) required for the propagation of feature annotation.</text>
</comment>
<feature type="binding site" evidence="11">
    <location>
        <begin position="12"/>
        <end position="17"/>
    </location>
    <ligand>
        <name>FAD</name>
        <dbReference type="ChEBI" id="CHEBI:57692"/>
    </ligand>
</feature>
<evidence type="ECO:0000313" key="13">
    <source>
        <dbReference type="EMBL" id="OAP42872.1"/>
    </source>
</evidence>
<keyword evidence="8 11" id="KW-0520">NAD</keyword>
<dbReference type="InterPro" id="IPR004416">
    <property type="entry name" value="MnmG"/>
</dbReference>
<dbReference type="FunFam" id="3.50.50.60:FF:000145">
    <property type="entry name" value="tRNA uridine 5-carboxymethylaminomethyl modification enzyme"/>
    <property type="match status" value="1"/>
</dbReference>
<dbReference type="GO" id="GO:0030488">
    <property type="term" value="P:tRNA methylation"/>
    <property type="evidence" value="ECO:0007669"/>
    <property type="project" value="TreeGrafter"/>
</dbReference>
<dbReference type="FunFam" id="3.50.50.60:FF:000002">
    <property type="entry name" value="tRNA uridine 5-carboxymethylaminomethyl modification enzyme MnmG"/>
    <property type="match status" value="1"/>
</dbReference>
<dbReference type="InterPro" id="IPR044920">
    <property type="entry name" value="MnmG_C_subdom_sf"/>
</dbReference>
<proteinExistence type="inferred from homology"/>
<keyword evidence="11" id="KW-0963">Cytoplasm</keyword>
<dbReference type="InterPro" id="IPR026904">
    <property type="entry name" value="MnmG_C"/>
</dbReference>
<keyword evidence="5 11" id="KW-0285">Flavoprotein</keyword>
<dbReference type="PROSITE" id="PS01281">
    <property type="entry name" value="GIDA_2"/>
    <property type="match status" value="1"/>
</dbReference>
<feature type="binding site" evidence="11">
    <location>
        <begin position="271"/>
        <end position="285"/>
    </location>
    <ligand>
        <name>NAD(+)</name>
        <dbReference type="ChEBI" id="CHEBI:57540"/>
    </ligand>
</feature>
<comment type="function">
    <text evidence="2 11">NAD-binding protein involved in the addition of a carboxymethylaminomethyl (cmnm) group at the wobble position (U34) of certain tRNAs, forming tRNA-cmnm(5)s(2)U34.</text>
</comment>
<dbReference type="PANTHER" id="PTHR11806">
    <property type="entry name" value="GLUCOSE INHIBITED DIVISION PROTEIN A"/>
    <property type="match status" value="1"/>
</dbReference>
<dbReference type="AlphaFoldDB" id="A0A178Y6S5"/>
<dbReference type="STRING" id="36856.ATB98_25345"/>
<name>A0A178Y6S5_SINSA</name>
<keyword evidence="6 11" id="KW-0819">tRNA processing</keyword>
<dbReference type="Gene3D" id="1.10.150.570">
    <property type="entry name" value="GidA associated domain, C-terminal subdomain"/>
    <property type="match status" value="1"/>
</dbReference>
<dbReference type="InterPro" id="IPR040131">
    <property type="entry name" value="MnmG_N"/>
</dbReference>
<dbReference type="InterPro" id="IPR049312">
    <property type="entry name" value="GIDA_C_N"/>
</dbReference>
<evidence type="ECO:0000256" key="2">
    <source>
        <dbReference type="ARBA" id="ARBA00003717"/>
    </source>
</evidence>
<dbReference type="InterPro" id="IPR020595">
    <property type="entry name" value="MnmG-rel_CS"/>
</dbReference>
<evidence type="ECO:0000256" key="7">
    <source>
        <dbReference type="ARBA" id="ARBA00022827"/>
    </source>
</evidence>
<dbReference type="GO" id="GO:0002098">
    <property type="term" value="P:tRNA wobble uridine modification"/>
    <property type="evidence" value="ECO:0007669"/>
    <property type="project" value="InterPro"/>
</dbReference>